<dbReference type="SUPFAM" id="SSF55729">
    <property type="entry name" value="Acyl-CoA N-acyltransferases (Nat)"/>
    <property type="match status" value="1"/>
</dbReference>
<dbReference type="PANTHER" id="PTHR10545">
    <property type="entry name" value="DIAMINE N-ACETYLTRANSFERASE"/>
    <property type="match status" value="1"/>
</dbReference>
<keyword evidence="5" id="KW-1185">Reference proteome</keyword>
<evidence type="ECO:0000256" key="2">
    <source>
        <dbReference type="ARBA" id="ARBA00023315"/>
    </source>
</evidence>
<name>A0A518XCM6_9GAMM</name>
<dbReference type="InterPro" id="IPR016181">
    <property type="entry name" value="Acyl_CoA_acyltransferase"/>
</dbReference>
<dbReference type="Proteomes" id="UP000319411">
    <property type="component" value="Chromosome"/>
</dbReference>
<gene>
    <name evidence="4" type="ORF">D8B20_08560</name>
</gene>
<dbReference type="PANTHER" id="PTHR10545:SF42">
    <property type="entry name" value="ACETYLTRANSFERASE"/>
    <property type="match status" value="1"/>
</dbReference>
<dbReference type="Gene3D" id="3.40.630.30">
    <property type="match status" value="1"/>
</dbReference>
<evidence type="ECO:0000313" key="4">
    <source>
        <dbReference type="EMBL" id="QDY41938.1"/>
    </source>
</evidence>
<dbReference type="PROSITE" id="PS51186">
    <property type="entry name" value="GNAT"/>
    <property type="match status" value="1"/>
</dbReference>
<dbReference type="OrthoDB" id="9805924at2"/>
<dbReference type="Pfam" id="PF00583">
    <property type="entry name" value="Acetyltransf_1"/>
    <property type="match status" value="1"/>
</dbReference>
<evidence type="ECO:0000313" key="5">
    <source>
        <dbReference type="Proteomes" id="UP000319411"/>
    </source>
</evidence>
<evidence type="ECO:0000256" key="1">
    <source>
        <dbReference type="ARBA" id="ARBA00022679"/>
    </source>
</evidence>
<dbReference type="GO" id="GO:0008080">
    <property type="term" value="F:N-acetyltransferase activity"/>
    <property type="evidence" value="ECO:0007669"/>
    <property type="project" value="TreeGrafter"/>
</dbReference>
<dbReference type="KEGG" id="pdis:D8B20_08560"/>
<keyword evidence="1" id="KW-0808">Transferase</keyword>
<protein>
    <submittedName>
        <fullName evidence="4">GNAT family N-acetyltransferase</fullName>
    </submittedName>
</protein>
<accession>A0A518XCM6</accession>
<sequence length="147" mass="16843">MEIRALRAEDFSPWMALWRGYQRFYQTTIDDDTSGETFRRLLSRAEPMHCLVAERDGSMVGLVHFLTHRSTWTRGNACYLQDLYVSESARGLGCGKALMLAVYQQAEQLGCARVYWMTQESNAAARALYDQVASKTDFVQYRHLLGS</sequence>
<feature type="domain" description="N-acetyltransferase" evidence="3">
    <location>
        <begin position="1"/>
        <end position="147"/>
    </location>
</feature>
<dbReference type="CDD" id="cd04301">
    <property type="entry name" value="NAT_SF"/>
    <property type="match status" value="1"/>
</dbReference>
<evidence type="ECO:0000259" key="3">
    <source>
        <dbReference type="PROSITE" id="PS51186"/>
    </source>
</evidence>
<keyword evidence="2" id="KW-0012">Acyltransferase</keyword>
<dbReference type="RefSeq" id="WP_145888466.1">
    <property type="nucleotide sequence ID" value="NZ_CP032702.1"/>
</dbReference>
<dbReference type="EMBL" id="CP032702">
    <property type="protein sequence ID" value="QDY41938.1"/>
    <property type="molecule type" value="Genomic_DNA"/>
</dbReference>
<dbReference type="InterPro" id="IPR051016">
    <property type="entry name" value="Diverse_Substrate_AcTransf"/>
</dbReference>
<dbReference type="AlphaFoldDB" id="A0A518XCM6"/>
<proteinExistence type="predicted"/>
<reference evidence="4 5" key="1">
    <citation type="submission" date="2018-10" db="EMBL/GenBank/DDBJ databases">
        <title>Genome Sequencing of Pantoea dispersa DSM 32899.</title>
        <authorList>
            <person name="Nawrath M."/>
            <person name="Ottenheim C."/>
            <person name="Wilm A."/>
            <person name="Zimmermann W."/>
            <person name="Wu J.C."/>
        </authorList>
    </citation>
    <scope>NUCLEOTIDE SEQUENCE [LARGE SCALE GENOMIC DNA]</scope>
    <source>
        <strain evidence="4 5">DSM 32899</strain>
    </source>
</reference>
<dbReference type="InterPro" id="IPR000182">
    <property type="entry name" value="GNAT_dom"/>
</dbReference>
<organism evidence="4 5">
    <name type="scientific">Candidatus Pantoea soli</name>
    <dbReference type="NCBI Taxonomy" id="3098669"/>
    <lineage>
        <taxon>Bacteria</taxon>
        <taxon>Pseudomonadati</taxon>
        <taxon>Pseudomonadota</taxon>
        <taxon>Gammaproteobacteria</taxon>
        <taxon>Enterobacterales</taxon>
        <taxon>Erwiniaceae</taxon>
        <taxon>Pantoea</taxon>
    </lineage>
</organism>